<keyword evidence="2 4" id="KW-0863">Zinc-finger</keyword>
<reference evidence="8" key="1">
    <citation type="submission" date="2025-08" db="UniProtKB">
        <authorList>
            <consortium name="RefSeq"/>
        </authorList>
    </citation>
    <scope>IDENTIFICATION</scope>
    <source>
        <tissue evidence="8">Leaf</tissue>
    </source>
</reference>
<evidence type="ECO:0000256" key="1">
    <source>
        <dbReference type="ARBA" id="ARBA00022723"/>
    </source>
</evidence>
<dbReference type="InterPro" id="IPR000315">
    <property type="entry name" value="Znf_B-box"/>
</dbReference>
<feature type="compositionally biased region" description="Acidic residues" evidence="5">
    <location>
        <begin position="104"/>
        <end position="146"/>
    </location>
</feature>
<gene>
    <name evidence="8" type="primary">LOC115750916</name>
</gene>
<feature type="compositionally biased region" description="Polar residues" evidence="5">
    <location>
        <begin position="249"/>
        <end position="259"/>
    </location>
</feature>
<feature type="compositionally biased region" description="Low complexity" evidence="5">
    <location>
        <begin position="163"/>
        <end position="172"/>
    </location>
</feature>
<evidence type="ECO:0000313" key="7">
    <source>
        <dbReference type="Proteomes" id="UP000827889"/>
    </source>
</evidence>
<organism evidence="7 8">
    <name type="scientific">Rhodamnia argentea</name>
    <dbReference type="NCBI Taxonomy" id="178133"/>
    <lineage>
        <taxon>Eukaryota</taxon>
        <taxon>Viridiplantae</taxon>
        <taxon>Streptophyta</taxon>
        <taxon>Embryophyta</taxon>
        <taxon>Tracheophyta</taxon>
        <taxon>Spermatophyta</taxon>
        <taxon>Magnoliopsida</taxon>
        <taxon>eudicotyledons</taxon>
        <taxon>Gunneridae</taxon>
        <taxon>Pentapetalae</taxon>
        <taxon>rosids</taxon>
        <taxon>malvids</taxon>
        <taxon>Myrtales</taxon>
        <taxon>Myrtaceae</taxon>
        <taxon>Myrtoideae</taxon>
        <taxon>Myrteae</taxon>
        <taxon>Australasian group</taxon>
        <taxon>Rhodamnia</taxon>
    </lineage>
</organism>
<evidence type="ECO:0000259" key="6">
    <source>
        <dbReference type="PROSITE" id="PS50119"/>
    </source>
</evidence>
<dbReference type="InterPro" id="IPR049808">
    <property type="entry name" value="CONSTANS-like_Bbox1"/>
</dbReference>
<dbReference type="Pfam" id="PF00643">
    <property type="entry name" value="zf-B_box"/>
    <property type="match status" value="1"/>
</dbReference>
<sequence length="259" mass="27471">MCAYEKVAGEEDMSKTCALCKVPARTFCESDQATLCWDCDAKVHGANFLVARHSRTLLCHACQAPTPWKASGARLGHTVSVCDSCVAGARGRNGGGGDDNGDLHEDDVDEDSDEEEDEDEDADGEGGGGDDDEGGGDRDGGDEDGDNQVVPWSSTTPSPPPASSSSSEGSISNFCCGHGDAEECGAVRMCSSKRTIEDSSDLRSQEKLSYSSFRPNRRPMLVARTRSRGGEATSVDSWRPSKDRRVGQDESTQGSTCPD</sequence>
<evidence type="ECO:0000313" key="8">
    <source>
        <dbReference type="RefSeq" id="XP_048137872.1"/>
    </source>
</evidence>
<evidence type="ECO:0000256" key="4">
    <source>
        <dbReference type="PROSITE-ProRule" id="PRU00024"/>
    </source>
</evidence>
<keyword evidence="1" id="KW-0479">Metal-binding</keyword>
<evidence type="ECO:0000256" key="2">
    <source>
        <dbReference type="ARBA" id="ARBA00022771"/>
    </source>
</evidence>
<dbReference type="SMART" id="SM00336">
    <property type="entry name" value="BBOX"/>
    <property type="match status" value="1"/>
</dbReference>
<dbReference type="GeneID" id="115750916"/>
<name>A0ABM3HMP9_9MYRT</name>
<feature type="region of interest" description="Disordered" evidence="5">
    <location>
        <begin position="93"/>
        <end position="175"/>
    </location>
</feature>
<evidence type="ECO:0000256" key="5">
    <source>
        <dbReference type="SAM" id="MobiDB-lite"/>
    </source>
</evidence>
<accession>A0ABM3HMP9</accession>
<dbReference type="RefSeq" id="XP_048137872.1">
    <property type="nucleotide sequence ID" value="XM_048281915.1"/>
</dbReference>
<dbReference type="Proteomes" id="UP000827889">
    <property type="component" value="Chromosome 7"/>
</dbReference>
<feature type="domain" description="B box-type" evidence="6">
    <location>
        <begin position="12"/>
        <end position="58"/>
    </location>
</feature>
<dbReference type="PROSITE" id="PS50119">
    <property type="entry name" value="ZF_BBOX"/>
    <property type="match status" value="1"/>
</dbReference>
<keyword evidence="7" id="KW-1185">Reference proteome</keyword>
<feature type="region of interest" description="Disordered" evidence="5">
    <location>
        <begin position="193"/>
        <end position="259"/>
    </location>
</feature>
<dbReference type="PANTHER" id="PTHR31717:SF60">
    <property type="entry name" value="B-BOX TYPE ZINC FINGER FAMILY PROTEIN"/>
    <property type="match status" value="1"/>
</dbReference>
<keyword evidence="3" id="KW-0862">Zinc</keyword>
<feature type="compositionally biased region" description="Basic and acidic residues" evidence="5">
    <location>
        <begin position="239"/>
        <end position="248"/>
    </location>
</feature>
<protein>
    <submittedName>
        <fullName evidence="8">Zinc finger protein HD1-like isoform X1</fullName>
    </submittedName>
</protein>
<dbReference type="CDD" id="cd19821">
    <property type="entry name" value="Bbox1_BBX-like"/>
    <property type="match status" value="1"/>
</dbReference>
<dbReference type="PANTHER" id="PTHR31717">
    <property type="entry name" value="ZINC FINGER PROTEIN CONSTANS-LIKE 10"/>
    <property type="match status" value="1"/>
</dbReference>
<evidence type="ECO:0000256" key="3">
    <source>
        <dbReference type="ARBA" id="ARBA00022833"/>
    </source>
</evidence>
<feature type="compositionally biased region" description="Basic and acidic residues" evidence="5">
    <location>
        <begin position="194"/>
        <end position="206"/>
    </location>
</feature>
<proteinExistence type="predicted"/>